<organism evidence="7 8">
    <name type="scientific">Enterococcus alishanensis</name>
    <dbReference type="NCBI Taxonomy" id="1303817"/>
    <lineage>
        <taxon>Bacteria</taxon>
        <taxon>Bacillati</taxon>
        <taxon>Bacillota</taxon>
        <taxon>Bacilli</taxon>
        <taxon>Lactobacillales</taxon>
        <taxon>Enterococcaceae</taxon>
        <taxon>Enterococcus</taxon>
    </lineage>
</organism>
<dbReference type="SMART" id="SM00850">
    <property type="entry name" value="LytTR"/>
    <property type="match status" value="1"/>
</dbReference>
<evidence type="ECO:0000256" key="5">
    <source>
        <dbReference type="PROSITE-ProRule" id="PRU00169"/>
    </source>
</evidence>
<sequence length="250" mass="28610">MRIFMIDDQFIIRKKIKDVISALAFTNLSLNEITNEQEFYQKISELEIFDDDFFILDIDLKTYFSGIDLAEKIRQQNKSAFIVFLSAFDSKGIEILNRQIFPLGYLLKDQSADELTVAIETLLKKANLKVIEKQKEEQILVLDNFETDILILESNIFYAATVPGFKKTVLIKHKDGECMVRGKLSDLKKSMKSPYICKELKSFIINLALVKNISTLEGTVQFTDGTSLEIGKVGARKMKLFLKGLELNEL</sequence>
<accession>A0ABS6T9D8</accession>
<evidence type="ECO:0000256" key="3">
    <source>
        <dbReference type="ARBA" id="ARBA00023159"/>
    </source>
</evidence>
<evidence type="ECO:0000259" key="6">
    <source>
        <dbReference type="PROSITE" id="PS50110"/>
    </source>
</evidence>
<dbReference type="Pfam" id="PF04397">
    <property type="entry name" value="LytTR"/>
    <property type="match status" value="1"/>
</dbReference>
<dbReference type="Pfam" id="PF00072">
    <property type="entry name" value="Response_reg"/>
    <property type="match status" value="1"/>
</dbReference>
<dbReference type="PANTHER" id="PTHR37299:SF3">
    <property type="entry name" value="STAGE 0 SPORULATION PROTEIN A HOMOLOG"/>
    <property type="match status" value="1"/>
</dbReference>
<comment type="function">
    <text evidence="4">Required for high-level post-exponential phase expression of a series of secreted proteins.</text>
</comment>
<comment type="caution">
    <text evidence="7">The sequence shown here is derived from an EMBL/GenBank/DDBJ whole genome shotgun (WGS) entry which is preliminary data.</text>
</comment>
<keyword evidence="5" id="KW-0597">Phosphoprotein</keyword>
<keyword evidence="1" id="KW-0963">Cytoplasm</keyword>
<name>A0ABS6T9D8_9ENTE</name>
<keyword evidence="3" id="KW-0010">Activator</keyword>
<dbReference type="PANTHER" id="PTHR37299">
    <property type="entry name" value="TRANSCRIPTIONAL REGULATOR-RELATED"/>
    <property type="match status" value="1"/>
</dbReference>
<feature type="modified residue" description="4-aspartylphosphate" evidence="5">
    <location>
        <position position="57"/>
    </location>
</feature>
<feature type="domain" description="Response regulatory" evidence="6">
    <location>
        <begin position="2"/>
        <end position="123"/>
    </location>
</feature>
<gene>
    <name evidence="7" type="ORF">KUA55_02320</name>
</gene>
<dbReference type="PROSITE" id="PS50110">
    <property type="entry name" value="RESPONSE_REGULATORY"/>
    <property type="match status" value="1"/>
</dbReference>
<proteinExistence type="predicted"/>
<evidence type="ECO:0000313" key="8">
    <source>
        <dbReference type="Proteomes" id="UP000774130"/>
    </source>
</evidence>
<dbReference type="Proteomes" id="UP000774130">
    <property type="component" value="Unassembled WGS sequence"/>
</dbReference>
<dbReference type="InterPro" id="IPR001789">
    <property type="entry name" value="Sig_transdc_resp-reg_receiver"/>
</dbReference>
<evidence type="ECO:0000256" key="1">
    <source>
        <dbReference type="ARBA" id="ARBA00022490"/>
    </source>
</evidence>
<evidence type="ECO:0000256" key="4">
    <source>
        <dbReference type="ARBA" id="ARBA00037164"/>
    </source>
</evidence>
<dbReference type="SMART" id="SM00448">
    <property type="entry name" value="REC"/>
    <property type="match status" value="1"/>
</dbReference>
<keyword evidence="8" id="KW-1185">Reference proteome</keyword>
<evidence type="ECO:0000256" key="2">
    <source>
        <dbReference type="ARBA" id="ARBA00023012"/>
    </source>
</evidence>
<dbReference type="EMBL" id="JAHUZB010000001">
    <property type="protein sequence ID" value="MBV7389500.1"/>
    <property type="molecule type" value="Genomic_DNA"/>
</dbReference>
<dbReference type="InterPro" id="IPR046947">
    <property type="entry name" value="LytR-like"/>
</dbReference>
<protein>
    <submittedName>
        <fullName evidence="7">Response regulator</fullName>
    </submittedName>
</protein>
<dbReference type="RefSeq" id="WP_218324557.1">
    <property type="nucleotide sequence ID" value="NZ_JAHUZB010000001.1"/>
</dbReference>
<evidence type="ECO:0000313" key="7">
    <source>
        <dbReference type="EMBL" id="MBV7389500.1"/>
    </source>
</evidence>
<reference evidence="7 8" key="1">
    <citation type="submission" date="2021-06" db="EMBL/GenBank/DDBJ databases">
        <title>Enterococcus alishanensis sp. nov., a novel lactic acid bacterium isolated from fresh coffee beans.</title>
        <authorList>
            <person name="Chen Y.-S."/>
        </authorList>
    </citation>
    <scope>NUCLEOTIDE SEQUENCE [LARGE SCALE GENOMIC DNA]</scope>
    <source>
        <strain evidence="7 8">ALS3</strain>
    </source>
</reference>
<dbReference type="InterPro" id="IPR007492">
    <property type="entry name" value="LytTR_DNA-bd_dom"/>
</dbReference>
<keyword evidence="2" id="KW-0902">Two-component regulatory system</keyword>